<feature type="region of interest" description="Disordered" evidence="8">
    <location>
        <begin position="565"/>
        <end position="633"/>
    </location>
</feature>
<evidence type="ECO:0000256" key="4">
    <source>
        <dbReference type="ARBA" id="ARBA00022475"/>
    </source>
</evidence>
<feature type="transmembrane region" description="Helical" evidence="9">
    <location>
        <begin position="387"/>
        <end position="406"/>
    </location>
</feature>
<feature type="transmembrane region" description="Helical" evidence="9">
    <location>
        <begin position="101"/>
        <end position="119"/>
    </location>
</feature>
<dbReference type="PRINTS" id="PR01036">
    <property type="entry name" value="TCRTETB"/>
</dbReference>
<evidence type="ECO:0000256" key="2">
    <source>
        <dbReference type="ARBA" id="ARBA00007520"/>
    </source>
</evidence>
<feature type="compositionally biased region" description="Basic and acidic residues" evidence="8">
    <location>
        <begin position="623"/>
        <end position="633"/>
    </location>
</feature>
<feature type="transmembrane region" description="Helical" evidence="9">
    <location>
        <begin position="321"/>
        <end position="346"/>
    </location>
</feature>
<organism evidence="11 12">
    <name type="scientific">Cellulomonas cellasea</name>
    <dbReference type="NCBI Taxonomy" id="43670"/>
    <lineage>
        <taxon>Bacteria</taxon>
        <taxon>Bacillati</taxon>
        <taxon>Actinomycetota</taxon>
        <taxon>Actinomycetes</taxon>
        <taxon>Micrococcales</taxon>
        <taxon>Cellulomonadaceae</taxon>
        <taxon>Cellulomonas</taxon>
    </lineage>
</organism>
<comment type="caution">
    <text evidence="11">The sequence shown here is derived from an EMBL/GenBank/DDBJ whole genome shotgun (WGS) entry which is preliminary data.</text>
</comment>
<dbReference type="PANTHER" id="PTHR23501:SF197">
    <property type="entry name" value="COMD"/>
    <property type="match status" value="1"/>
</dbReference>
<evidence type="ECO:0000256" key="3">
    <source>
        <dbReference type="ARBA" id="ARBA00022448"/>
    </source>
</evidence>
<feature type="domain" description="Major facilitator superfamily (MFS) profile" evidence="10">
    <location>
        <begin position="66"/>
        <end position="549"/>
    </location>
</feature>
<feature type="transmembrane region" description="Helical" evidence="9">
    <location>
        <begin position="280"/>
        <end position="301"/>
    </location>
</feature>
<dbReference type="PROSITE" id="PS50850">
    <property type="entry name" value="MFS"/>
    <property type="match status" value="1"/>
</dbReference>
<feature type="compositionally biased region" description="Low complexity" evidence="8">
    <location>
        <begin position="21"/>
        <end position="56"/>
    </location>
</feature>
<feature type="transmembrane region" description="Helical" evidence="9">
    <location>
        <begin position="252"/>
        <end position="274"/>
    </location>
</feature>
<dbReference type="InterPro" id="IPR036259">
    <property type="entry name" value="MFS_trans_sf"/>
</dbReference>
<feature type="transmembrane region" description="Helical" evidence="9">
    <location>
        <begin position="161"/>
        <end position="183"/>
    </location>
</feature>
<feature type="region of interest" description="Disordered" evidence="8">
    <location>
        <begin position="1"/>
        <end position="56"/>
    </location>
</feature>
<dbReference type="GO" id="GO:0005886">
    <property type="term" value="C:plasma membrane"/>
    <property type="evidence" value="ECO:0007669"/>
    <property type="project" value="UniProtKB-SubCell"/>
</dbReference>
<evidence type="ECO:0000256" key="9">
    <source>
        <dbReference type="SAM" id="Phobius"/>
    </source>
</evidence>
<evidence type="ECO:0000256" key="8">
    <source>
        <dbReference type="SAM" id="MobiDB-lite"/>
    </source>
</evidence>
<feature type="compositionally biased region" description="Low complexity" evidence="8">
    <location>
        <begin position="565"/>
        <end position="575"/>
    </location>
</feature>
<name>A0A7W4YDR3_9CELL</name>
<feature type="transmembrane region" description="Helical" evidence="9">
    <location>
        <begin position="131"/>
        <end position="149"/>
    </location>
</feature>
<dbReference type="InterPro" id="IPR011701">
    <property type="entry name" value="MFS"/>
</dbReference>
<dbReference type="GO" id="GO:0022857">
    <property type="term" value="F:transmembrane transporter activity"/>
    <property type="evidence" value="ECO:0007669"/>
    <property type="project" value="InterPro"/>
</dbReference>
<dbReference type="InterPro" id="IPR020846">
    <property type="entry name" value="MFS_dom"/>
</dbReference>
<keyword evidence="5 9" id="KW-0812">Transmembrane</keyword>
<comment type="subcellular location">
    <subcellularLocation>
        <location evidence="1">Cell membrane</location>
        <topology evidence="1">Multi-pass membrane protein</topology>
    </subcellularLocation>
</comment>
<dbReference type="EMBL" id="JACHVX010000006">
    <property type="protein sequence ID" value="MBB2924836.1"/>
    <property type="molecule type" value="Genomic_DNA"/>
</dbReference>
<evidence type="ECO:0000256" key="6">
    <source>
        <dbReference type="ARBA" id="ARBA00022989"/>
    </source>
</evidence>
<keyword evidence="6 9" id="KW-1133">Transmembrane helix</keyword>
<feature type="transmembrane region" description="Helical" evidence="9">
    <location>
        <begin position="67"/>
        <end position="89"/>
    </location>
</feature>
<dbReference type="Gene3D" id="1.20.1250.20">
    <property type="entry name" value="MFS general substrate transporter like domains"/>
    <property type="match status" value="1"/>
</dbReference>
<feature type="transmembrane region" description="Helical" evidence="9">
    <location>
        <begin position="412"/>
        <end position="434"/>
    </location>
</feature>
<evidence type="ECO:0000256" key="1">
    <source>
        <dbReference type="ARBA" id="ARBA00004651"/>
    </source>
</evidence>
<dbReference type="FunFam" id="1.20.1720.10:FF:000004">
    <property type="entry name" value="EmrB/QacA family drug resistance transporter"/>
    <property type="match status" value="1"/>
</dbReference>
<keyword evidence="4" id="KW-1003">Cell membrane</keyword>
<protein>
    <submittedName>
        <fullName evidence="11">EmrB/QacA subfamily drug resistance transporter</fullName>
    </submittedName>
</protein>
<dbReference type="CDD" id="cd17502">
    <property type="entry name" value="MFS_Azr1_MDR_like"/>
    <property type="match status" value="1"/>
</dbReference>
<evidence type="ECO:0000256" key="5">
    <source>
        <dbReference type="ARBA" id="ARBA00022692"/>
    </source>
</evidence>
<dbReference type="Gene3D" id="1.20.1720.10">
    <property type="entry name" value="Multidrug resistance protein D"/>
    <property type="match status" value="1"/>
</dbReference>
<keyword evidence="7 9" id="KW-0472">Membrane</keyword>
<dbReference type="SUPFAM" id="SSF103473">
    <property type="entry name" value="MFS general substrate transporter"/>
    <property type="match status" value="1"/>
</dbReference>
<gene>
    <name evidence="11" type="ORF">FHR80_003772</name>
</gene>
<evidence type="ECO:0000259" key="10">
    <source>
        <dbReference type="PROSITE" id="PS50850"/>
    </source>
</evidence>
<feature type="transmembrane region" description="Helical" evidence="9">
    <location>
        <begin position="190"/>
        <end position="208"/>
    </location>
</feature>
<sequence length="633" mass="64242">MSTPPQTPRPALPDEPGTSSATPAGVPTPRTAAGATATTATTAPEPAAPTGTPAPAAMSRREILESLSGILLGMFVSILATSVVSSSLPRIISDLSGTQSSFTWVVVATLLTTTISTPIWGKLADLVDRKLLVQVALVVSVVASALAGLSPNVGMLISMRALQGVGAGGLMALGTVLIADILSPRERGKYMGLMGAVMGVAMIGGPLLGGALTDSVGWRWNFFVGLPFAVAAIVVLQRTLHLPRRPRRVVRIDYAGAALISAGVAGLLLWVTFAGQDFDWLSWQTAAMVGGSVAALVAAVLVEQRAAEPIIPLHLFRNRTLVLAVVASVAVGVALFGTSVFLSQYMQVARGRTPTESGLLTIPMIVGQLLTSTIGGRLVTRTGRYKTLMTVGAVVLGAGLALMGTIHYDTSFVAVSAWMFLLGAGVGLLMQNLVLAAQNTLDVREVGSGTSTVAFFRTLGGTVGVSALGAVLANHVTTRISDGLAELGIDTSALAGGTSAVPDVGTLPGPVRTVVESSYGDSVADLFLYCVPLAVVALVAVLLLKEVPLGRRSGLEQLAAQQAGAEDAAGTASTEPGQTLAARTTEVDADGAAGSTGAAGAARAEAAAGAPGADDTSDTVDAGDLRETARSRA</sequence>
<evidence type="ECO:0000256" key="7">
    <source>
        <dbReference type="ARBA" id="ARBA00023136"/>
    </source>
</evidence>
<dbReference type="Pfam" id="PF07690">
    <property type="entry name" value="MFS_1"/>
    <property type="match status" value="1"/>
</dbReference>
<feature type="compositionally biased region" description="Low complexity" evidence="8">
    <location>
        <begin position="590"/>
        <end position="614"/>
    </location>
</feature>
<evidence type="ECO:0000313" key="11">
    <source>
        <dbReference type="EMBL" id="MBB2924836.1"/>
    </source>
</evidence>
<reference evidence="11 12" key="1">
    <citation type="submission" date="2020-08" db="EMBL/GenBank/DDBJ databases">
        <title>The Agave Microbiome: Exploring the role of microbial communities in plant adaptations to desert environments.</title>
        <authorList>
            <person name="Partida-Martinez L.P."/>
        </authorList>
    </citation>
    <scope>NUCLEOTIDE SEQUENCE [LARGE SCALE GENOMIC DNA]</scope>
    <source>
        <strain evidence="11 12">RAS26</strain>
    </source>
</reference>
<feature type="transmembrane region" description="Helical" evidence="9">
    <location>
        <begin position="526"/>
        <end position="544"/>
    </location>
</feature>
<reference evidence="11 12" key="2">
    <citation type="submission" date="2020-08" db="EMBL/GenBank/DDBJ databases">
        <authorList>
            <person name="Partida-Martinez L."/>
            <person name="Huntemann M."/>
            <person name="Clum A."/>
            <person name="Wang J."/>
            <person name="Palaniappan K."/>
            <person name="Ritter S."/>
            <person name="Chen I.-M."/>
            <person name="Stamatis D."/>
            <person name="Reddy T."/>
            <person name="O'Malley R."/>
            <person name="Daum C."/>
            <person name="Shapiro N."/>
            <person name="Ivanova N."/>
            <person name="Kyrpides N."/>
            <person name="Woyke T."/>
        </authorList>
    </citation>
    <scope>NUCLEOTIDE SEQUENCE [LARGE SCALE GENOMIC DNA]</scope>
    <source>
        <strain evidence="11 12">RAS26</strain>
    </source>
</reference>
<dbReference type="Proteomes" id="UP000518206">
    <property type="component" value="Unassembled WGS sequence"/>
</dbReference>
<comment type="similarity">
    <text evidence="2">Belongs to the major facilitator superfamily. TCR/Tet family.</text>
</comment>
<feature type="compositionally biased region" description="Pro residues" evidence="8">
    <location>
        <begin position="1"/>
        <end position="13"/>
    </location>
</feature>
<keyword evidence="3" id="KW-0813">Transport</keyword>
<feature type="transmembrane region" description="Helical" evidence="9">
    <location>
        <begin position="454"/>
        <end position="473"/>
    </location>
</feature>
<feature type="transmembrane region" description="Helical" evidence="9">
    <location>
        <begin position="358"/>
        <end position="380"/>
    </location>
</feature>
<feature type="transmembrane region" description="Helical" evidence="9">
    <location>
        <begin position="220"/>
        <end position="240"/>
    </location>
</feature>
<evidence type="ECO:0000313" key="12">
    <source>
        <dbReference type="Proteomes" id="UP000518206"/>
    </source>
</evidence>
<proteinExistence type="inferred from homology"/>
<accession>A0A7W4YDR3</accession>
<dbReference type="AlphaFoldDB" id="A0A7W4YDR3"/>
<dbReference type="PANTHER" id="PTHR23501">
    <property type="entry name" value="MAJOR FACILITATOR SUPERFAMILY"/>
    <property type="match status" value="1"/>
</dbReference>